<keyword evidence="1" id="KW-0863">Zinc-finger</keyword>
<dbReference type="GO" id="GO:0008270">
    <property type="term" value="F:zinc ion binding"/>
    <property type="evidence" value="ECO:0007669"/>
    <property type="project" value="UniProtKB-KW"/>
</dbReference>
<feature type="domain" description="CCHC-type" evidence="3">
    <location>
        <begin position="145"/>
        <end position="160"/>
    </location>
</feature>
<evidence type="ECO:0000259" key="3">
    <source>
        <dbReference type="PROSITE" id="PS50158"/>
    </source>
</evidence>
<dbReference type="Proteomes" id="UP001174136">
    <property type="component" value="Unassembled WGS sequence"/>
</dbReference>
<keyword evidence="1" id="KW-0862">Zinc</keyword>
<dbReference type="AlphaFoldDB" id="A0AA47MR29"/>
<accession>A0AA47MR29</accession>
<evidence type="ECO:0000256" key="2">
    <source>
        <dbReference type="SAM" id="MobiDB-lite"/>
    </source>
</evidence>
<dbReference type="PANTHER" id="PTHR47331">
    <property type="entry name" value="PHD-TYPE DOMAIN-CONTAINING PROTEIN"/>
    <property type="match status" value="1"/>
</dbReference>
<proteinExistence type="predicted"/>
<organism evidence="4 5">
    <name type="scientific">Merluccius polli</name>
    <name type="common">Benguela hake</name>
    <name type="synonym">Merluccius cadenati</name>
    <dbReference type="NCBI Taxonomy" id="89951"/>
    <lineage>
        <taxon>Eukaryota</taxon>
        <taxon>Metazoa</taxon>
        <taxon>Chordata</taxon>
        <taxon>Craniata</taxon>
        <taxon>Vertebrata</taxon>
        <taxon>Euteleostomi</taxon>
        <taxon>Actinopterygii</taxon>
        <taxon>Neopterygii</taxon>
        <taxon>Teleostei</taxon>
        <taxon>Neoteleostei</taxon>
        <taxon>Acanthomorphata</taxon>
        <taxon>Zeiogadaria</taxon>
        <taxon>Gadariae</taxon>
        <taxon>Gadiformes</taxon>
        <taxon>Gadoidei</taxon>
        <taxon>Merlucciidae</taxon>
        <taxon>Merluccius</taxon>
    </lineage>
</organism>
<keyword evidence="5" id="KW-1185">Reference proteome</keyword>
<dbReference type="GO" id="GO:0003676">
    <property type="term" value="F:nucleic acid binding"/>
    <property type="evidence" value="ECO:0007669"/>
    <property type="project" value="InterPro"/>
</dbReference>
<name>A0AA47MR29_MERPO</name>
<dbReference type="InterPro" id="IPR001878">
    <property type="entry name" value="Znf_CCHC"/>
</dbReference>
<protein>
    <recommendedName>
        <fullName evidence="3">CCHC-type domain-containing protein</fullName>
    </recommendedName>
</protein>
<sequence length="206" mass="23623">MPYVKGLNILNDCEENQKLVQKLPDWAASQWNRKVTQVMRDDQEFPSFQEFVFFIVTETEIACNPITSFHALHSSEANSSRPLKEKKCKSSVYHTQTVTETETQGQLKTGLKPSQDSKHQLHRCPEFKGKALEERRKYVKEKRLCYGCLKTGHNAKDCRNRHSCDKCKARHPTLLHDDTYTKAKPTSVSNQSTTEETATTLALCDN</sequence>
<dbReference type="SMART" id="SM00343">
    <property type="entry name" value="ZnF_C2HC"/>
    <property type="match status" value="1"/>
</dbReference>
<feature type="region of interest" description="Disordered" evidence="2">
    <location>
        <begin position="99"/>
        <end position="120"/>
    </location>
</feature>
<dbReference type="PROSITE" id="PS50158">
    <property type="entry name" value="ZF_CCHC"/>
    <property type="match status" value="1"/>
</dbReference>
<dbReference type="EMBL" id="JAOPHQ010003127">
    <property type="protein sequence ID" value="KAK0144640.1"/>
    <property type="molecule type" value="Genomic_DNA"/>
</dbReference>
<gene>
    <name evidence="4" type="ORF">N1851_016982</name>
</gene>
<evidence type="ECO:0000313" key="5">
    <source>
        <dbReference type="Proteomes" id="UP001174136"/>
    </source>
</evidence>
<dbReference type="PANTHER" id="PTHR47331:SF5">
    <property type="entry name" value="RIBONUCLEASE H"/>
    <property type="match status" value="1"/>
</dbReference>
<dbReference type="SUPFAM" id="SSF57756">
    <property type="entry name" value="Retrovirus zinc finger-like domains"/>
    <property type="match status" value="1"/>
</dbReference>
<comment type="caution">
    <text evidence="4">The sequence shown here is derived from an EMBL/GenBank/DDBJ whole genome shotgun (WGS) entry which is preliminary data.</text>
</comment>
<reference evidence="4" key="1">
    <citation type="journal article" date="2023" name="Front. Mar. Sci.">
        <title>A new Merluccius polli reference genome to investigate the effects of global change in West African waters.</title>
        <authorList>
            <person name="Mateo J.L."/>
            <person name="Blanco-Fernandez C."/>
            <person name="Garcia-Vazquez E."/>
            <person name="Machado-Schiaffino G."/>
        </authorList>
    </citation>
    <scope>NUCLEOTIDE SEQUENCE</scope>
    <source>
        <strain evidence="4">C29</strain>
        <tissue evidence="4">Fin</tissue>
    </source>
</reference>
<dbReference type="InterPro" id="IPR036875">
    <property type="entry name" value="Znf_CCHC_sf"/>
</dbReference>
<keyword evidence="1" id="KW-0479">Metal-binding</keyword>
<evidence type="ECO:0000256" key="1">
    <source>
        <dbReference type="PROSITE-ProRule" id="PRU00047"/>
    </source>
</evidence>
<evidence type="ECO:0000313" key="4">
    <source>
        <dbReference type="EMBL" id="KAK0144640.1"/>
    </source>
</evidence>